<evidence type="ECO:0000313" key="2">
    <source>
        <dbReference type="Proteomes" id="UP001362999"/>
    </source>
</evidence>
<reference evidence="1 2" key="1">
    <citation type="journal article" date="2024" name="J Genomics">
        <title>Draft genome sequencing and assembly of Favolaschia claudopus CIRM-BRFM 2984 isolated from oak limbs.</title>
        <authorList>
            <person name="Navarro D."/>
            <person name="Drula E."/>
            <person name="Chaduli D."/>
            <person name="Cazenave R."/>
            <person name="Ahrendt S."/>
            <person name="Wang J."/>
            <person name="Lipzen A."/>
            <person name="Daum C."/>
            <person name="Barry K."/>
            <person name="Grigoriev I.V."/>
            <person name="Favel A."/>
            <person name="Rosso M.N."/>
            <person name="Martin F."/>
        </authorList>
    </citation>
    <scope>NUCLEOTIDE SEQUENCE [LARGE SCALE GENOMIC DNA]</scope>
    <source>
        <strain evidence="1 2">CIRM-BRFM 2984</strain>
    </source>
</reference>
<keyword evidence="2" id="KW-1185">Reference proteome</keyword>
<comment type="caution">
    <text evidence="1">The sequence shown here is derived from an EMBL/GenBank/DDBJ whole genome shotgun (WGS) entry which is preliminary data.</text>
</comment>
<evidence type="ECO:0000313" key="1">
    <source>
        <dbReference type="EMBL" id="KAK6971548.1"/>
    </source>
</evidence>
<organism evidence="1 2">
    <name type="scientific">Favolaschia claudopus</name>
    <dbReference type="NCBI Taxonomy" id="2862362"/>
    <lineage>
        <taxon>Eukaryota</taxon>
        <taxon>Fungi</taxon>
        <taxon>Dikarya</taxon>
        <taxon>Basidiomycota</taxon>
        <taxon>Agaricomycotina</taxon>
        <taxon>Agaricomycetes</taxon>
        <taxon>Agaricomycetidae</taxon>
        <taxon>Agaricales</taxon>
        <taxon>Marasmiineae</taxon>
        <taxon>Mycenaceae</taxon>
        <taxon>Favolaschia</taxon>
    </lineage>
</organism>
<protein>
    <submittedName>
        <fullName evidence="1">Uncharacterized protein</fullName>
    </submittedName>
</protein>
<proteinExistence type="predicted"/>
<dbReference type="EMBL" id="JAWWNJ010000209">
    <property type="protein sequence ID" value="KAK6971548.1"/>
    <property type="molecule type" value="Genomic_DNA"/>
</dbReference>
<dbReference type="Proteomes" id="UP001362999">
    <property type="component" value="Unassembled WGS sequence"/>
</dbReference>
<sequence length="227" mass="24441">MPVFRAAFCRPAEACRLLKSLHGGKRVKRAPNRVKRAPNTIESIDFRTFPQISGKFRGNRRSQQGIPERRLLFFSGVTAALVHWQRSDNRARGCVVHMLFQVGIDLHAATSAVLGGSQGFPGDFALARRTSSAIQLRWVRDSACGNVSLITSLVSSFSAGFQTLLPAAGSLPSSLSSSLSVGRQGPSLLTPTPRAPAVQSSVLLQNNTQIWTSWVEVGIAPMGLMSG</sequence>
<accession>A0AAV9Z4V1</accession>
<name>A0AAV9Z4V1_9AGAR</name>
<dbReference type="AlphaFoldDB" id="A0AAV9Z4V1"/>
<gene>
    <name evidence="1" type="ORF">R3P38DRAFT_3242143</name>
</gene>